<name>A0AAV7MZI4_PLEWA</name>
<evidence type="ECO:0000313" key="2">
    <source>
        <dbReference type="Proteomes" id="UP001066276"/>
    </source>
</evidence>
<dbReference type="AlphaFoldDB" id="A0AAV7MZI4"/>
<protein>
    <submittedName>
        <fullName evidence="1">Uncharacterized protein</fullName>
    </submittedName>
</protein>
<dbReference type="EMBL" id="JANPWB010000013">
    <property type="protein sequence ID" value="KAJ1109171.1"/>
    <property type="molecule type" value="Genomic_DNA"/>
</dbReference>
<gene>
    <name evidence="1" type="ORF">NDU88_006535</name>
</gene>
<reference evidence="1" key="1">
    <citation type="journal article" date="2022" name="bioRxiv">
        <title>Sequencing and chromosome-scale assembly of the giantPleurodeles waltlgenome.</title>
        <authorList>
            <person name="Brown T."/>
            <person name="Elewa A."/>
            <person name="Iarovenko S."/>
            <person name="Subramanian E."/>
            <person name="Araus A.J."/>
            <person name="Petzold A."/>
            <person name="Susuki M."/>
            <person name="Suzuki K.-i.T."/>
            <person name="Hayashi T."/>
            <person name="Toyoda A."/>
            <person name="Oliveira C."/>
            <person name="Osipova E."/>
            <person name="Leigh N.D."/>
            <person name="Simon A."/>
            <person name="Yun M.H."/>
        </authorList>
    </citation>
    <scope>NUCLEOTIDE SEQUENCE</scope>
    <source>
        <strain evidence="1">20211129_DDA</strain>
        <tissue evidence="1">Liver</tissue>
    </source>
</reference>
<keyword evidence="2" id="KW-1185">Reference proteome</keyword>
<dbReference type="Proteomes" id="UP001066276">
    <property type="component" value="Chromosome 9"/>
</dbReference>
<proteinExistence type="predicted"/>
<organism evidence="1 2">
    <name type="scientific">Pleurodeles waltl</name>
    <name type="common">Iberian ribbed newt</name>
    <dbReference type="NCBI Taxonomy" id="8319"/>
    <lineage>
        <taxon>Eukaryota</taxon>
        <taxon>Metazoa</taxon>
        <taxon>Chordata</taxon>
        <taxon>Craniata</taxon>
        <taxon>Vertebrata</taxon>
        <taxon>Euteleostomi</taxon>
        <taxon>Amphibia</taxon>
        <taxon>Batrachia</taxon>
        <taxon>Caudata</taxon>
        <taxon>Salamandroidea</taxon>
        <taxon>Salamandridae</taxon>
        <taxon>Pleurodelinae</taxon>
        <taxon>Pleurodeles</taxon>
    </lineage>
</organism>
<accession>A0AAV7MZI4</accession>
<evidence type="ECO:0000313" key="1">
    <source>
        <dbReference type="EMBL" id="KAJ1109171.1"/>
    </source>
</evidence>
<comment type="caution">
    <text evidence="1">The sequence shown here is derived from an EMBL/GenBank/DDBJ whole genome shotgun (WGS) entry which is preliminary data.</text>
</comment>
<sequence>MTDKRCRGTLGTCVLSASPLLSRARIHSLLLRYVSLLPALSDLPALLGFAPATDPSGLSFCAAVHRCCGPGGRVPWSTGVWNYTQDSWHSPHPRLGWGAVEDTSSQKDPPGPPAKQAIWSLVSGRLQLGSETLKPLPVELSTMAYAGGQAYK</sequence>